<reference evidence="1" key="1">
    <citation type="submission" date="2022-01" db="EMBL/GenBank/DDBJ databases">
        <title>Vibrio aestuarianus Clade A and Clade B isolates are associated with Pacific oyster (Crassostrea gigas) disease outbreaks across Ireland.</title>
        <authorList>
            <person name="Coyle N."/>
            <person name="O'Toole C."/>
            <person name="Thomas J.C.L."/>
            <person name="Ryder D."/>
            <person name="Cheslett D."/>
            <person name="Feist S."/>
            <person name="Bean T."/>
            <person name="Joseph A."/>
            <person name="Waina A."/>
            <person name="Feil E."/>
            <person name="Verner-Jeffreys D.W."/>
        </authorList>
    </citation>
    <scope>NUCLEOTIDE SEQUENCE</scope>
    <source>
        <strain evidence="1">S/17/14 A</strain>
    </source>
</reference>
<dbReference type="Proteomes" id="UP001159663">
    <property type="component" value="Unassembled WGS sequence"/>
</dbReference>
<protein>
    <submittedName>
        <fullName evidence="1">Uncharacterized protein</fullName>
    </submittedName>
</protein>
<dbReference type="EMBL" id="JAKMYX010000080">
    <property type="protein sequence ID" value="MDH5922947.1"/>
    <property type="molecule type" value="Genomic_DNA"/>
</dbReference>
<evidence type="ECO:0000313" key="2">
    <source>
        <dbReference type="Proteomes" id="UP001159663"/>
    </source>
</evidence>
<organism evidence="1 2">
    <name type="scientific">Vibrio splendidus</name>
    <dbReference type="NCBI Taxonomy" id="29497"/>
    <lineage>
        <taxon>Bacteria</taxon>
        <taxon>Pseudomonadati</taxon>
        <taxon>Pseudomonadota</taxon>
        <taxon>Gammaproteobacteria</taxon>
        <taxon>Vibrionales</taxon>
        <taxon>Vibrionaceae</taxon>
        <taxon>Vibrio</taxon>
    </lineage>
</organism>
<gene>
    <name evidence="1" type="ORF">L8R85_18130</name>
</gene>
<evidence type="ECO:0000313" key="1">
    <source>
        <dbReference type="EMBL" id="MDH5922947.1"/>
    </source>
</evidence>
<comment type="caution">
    <text evidence="1">The sequence shown here is derived from an EMBL/GenBank/DDBJ whole genome shotgun (WGS) entry which is preliminary data.</text>
</comment>
<accession>A0AA43G0K0</accession>
<sequence>MMLSLTNPELASANDGLLNVEAKHDNQMKFIFGSRRKATFPLSNHVEMLDLTLRRFKQSQATPHSQSSRVSPILAKPGIVSLRFLRANNTHVSSRLLYLYFASNSLYGYPLFLIKPKAATKLEITVSNVDASVMLHSRLLVKSEGE</sequence>
<dbReference type="AlphaFoldDB" id="A0AA43G0K0"/>
<name>A0AA43G0K0_VIBSP</name>
<dbReference type="RefSeq" id="WP_280534413.1">
    <property type="nucleotide sequence ID" value="NZ_JAKMYX010000080.1"/>
</dbReference>
<proteinExistence type="predicted"/>